<feature type="region of interest" description="Disordered" evidence="1">
    <location>
        <begin position="129"/>
        <end position="150"/>
    </location>
</feature>
<dbReference type="AlphaFoldDB" id="A0A542XRJ1"/>
<organism evidence="4 5">
    <name type="scientific">Salinispora arenicola</name>
    <dbReference type="NCBI Taxonomy" id="168697"/>
    <lineage>
        <taxon>Bacteria</taxon>
        <taxon>Bacillati</taxon>
        <taxon>Actinomycetota</taxon>
        <taxon>Actinomycetes</taxon>
        <taxon>Micromonosporales</taxon>
        <taxon>Micromonosporaceae</taxon>
        <taxon>Salinispora</taxon>
    </lineage>
</organism>
<keyword evidence="2" id="KW-0812">Transmembrane</keyword>
<evidence type="ECO:0000313" key="3">
    <source>
        <dbReference type="EMBL" id="GIM84558.1"/>
    </source>
</evidence>
<dbReference type="Proteomes" id="UP000315983">
    <property type="component" value="Unassembled WGS sequence"/>
</dbReference>
<dbReference type="EMBL" id="BOQM01000010">
    <property type="protein sequence ID" value="GIM84558.1"/>
    <property type="molecule type" value="Genomic_DNA"/>
</dbReference>
<dbReference type="InterPro" id="IPR011050">
    <property type="entry name" value="Pectin_lyase_fold/virulence"/>
</dbReference>
<protein>
    <recommendedName>
        <fullName evidence="7">Polymorphic outer membrane protein</fullName>
    </recommendedName>
</protein>
<feature type="compositionally biased region" description="Basic and acidic residues" evidence="1">
    <location>
        <begin position="141"/>
        <end position="150"/>
    </location>
</feature>
<accession>A0A542XRJ1</accession>
<evidence type="ECO:0000256" key="2">
    <source>
        <dbReference type="SAM" id="Phobius"/>
    </source>
</evidence>
<keyword evidence="6" id="KW-1185">Reference proteome</keyword>
<evidence type="ECO:0000313" key="6">
    <source>
        <dbReference type="Proteomes" id="UP000677457"/>
    </source>
</evidence>
<sequence length="483" mass="49553">MSTYQDSQRPSWGRRRPGRLLAGGLVASGLVVGATGLVGVAGAAAAHHDRPSASENAYAAGDDSARDRGWERRAAPVPCDSAKLIAALVRVNAEGGGALRLAPRCTYTLTDAFHQPDAYDGGIRDAREAADAAENPGQAEKPPRNPADDKAGLPVIYHPVIIEGEHATIERRRDAEDFRFFTVRDAGELTLRNVTLVGGRSAAEGGAVHVVHGASAVIERVTALHNTSYSAEGGGGALFNDGNMVVRDSTLVDNHAYGREGKGGGLLNNGVLTLHSSTFEGNSAAAYGGGLGNYQAAAEVHTSTFERNSAAQGGGLASFSARTRVSDTKVVGNRAQTGGGIANSDALIFLRDMEIRGNVASGDGGGVSSFQGLVPLDDSVVAGNTAHGSGGGVYAAKSNLLVRDSTVRHNAAVGARSHGGGVAVSMGRVALYRSLVAENRSTLPAGGLDVDKAQATVGPKTVVAENRPSNCMGSTSPVPNCFR</sequence>
<feature type="transmembrane region" description="Helical" evidence="2">
    <location>
        <begin position="20"/>
        <end position="46"/>
    </location>
</feature>
<name>A0A542XRJ1_SALAC</name>
<dbReference type="PANTHER" id="PTHR11319">
    <property type="entry name" value="G PROTEIN-COUPLED RECEPTOR-RELATED"/>
    <property type="match status" value="1"/>
</dbReference>
<reference evidence="4 5" key="1">
    <citation type="submission" date="2019-06" db="EMBL/GenBank/DDBJ databases">
        <title>Sequencing the genomes of 1000 actinobacteria strains.</title>
        <authorList>
            <person name="Klenk H.-P."/>
        </authorList>
    </citation>
    <scope>NUCLEOTIDE SEQUENCE [LARGE SCALE GENOMIC DNA]</scope>
    <source>
        <strain evidence="4 5">DSM 44819</strain>
    </source>
</reference>
<keyword evidence="2" id="KW-0472">Membrane</keyword>
<keyword evidence="2" id="KW-1133">Transmembrane helix</keyword>
<dbReference type="RefSeq" id="WP_018584201.1">
    <property type="nucleotide sequence ID" value="NZ_BOQM01000010.1"/>
</dbReference>
<dbReference type="PANTHER" id="PTHR11319:SF35">
    <property type="entry name" value="OUTER MEMBRANE PROTEIN PMPC-RELATED"/>
    <property type="match status" value="1"/>
</dbReference>
<dbReference type="EMBL" id="VFOL01000001">
    <property type="protein sequence ID" value="TQL38470.1"/>
    <property type="molecule type" value="Genomic_DNA"/>
</dbReference>
<proteinExistence type="predicted"/>
<dbReference type="GeneID" id="93772854"/>
<evidence type="ECO:0000313" key="5">
    <source>
        <dbReference type="Proteomes" id="UP000315983"/>
    </source>
</evidence>
<reference evidence="3 6" key="2">
    <citation type="submission" date="2021-03" db="EMBL/GenBank/DDBJ databases">
        <title>Whole genome shotgun sequence of Salinispora arenicola NBRC 105043.</title>
        <authorList>
            <person name="Komaki H."/>
            <person name="Tamura T."/>
        </authorList>
    </citation>
    <scope>NUCLEOTIDE SEQUENCE [LARGE SCALE GENOMIC DNA]</scope>
    <source>
        <strain evidence="3 6">NBRC 105043</strain>
    </source>
</reference>
<evidence type="ECO:0000313" key="4">
    <source>
        <dbReference type="EMBL" id="TQL38470.1"/>
    </source>
</evidence>
<evidence type="ECO:0008006" key="7">
    <source>
        <dbReference type="Google" id="ProtNLM"/>
    </source>
</evidence>
<comment type="caution">
    <text evidence="4">The sequence shown here is derived from an EMBL/GenBank/DDBJ whole genome shotgun (WGS) entry which is preliminary data.</text>
</comment>
<evidence type="ECO:0000256" key="1">
    <source>
        <dbReference type="SAM" id="MobiDB-lite"/>
    </source>
</evidence>
<dbReference type="Proteomes" id="UP000677457">
    <property type="component" value="Unassembled WGS sequence"/>
</dbReference>
<dbReference type="SUPFAM" id="SSF51126">
    <property type="entry name" value="Pectin lyase-like"/>
    <property type="match status" value="1"/>
</dbReference>
<gene>
    <name evidence="4" type="ORF">FB564_3670</name>
    <name evidence="3" type="ORF">Sar04_17950</name>
</gene>